<dbReference type="HOGENOM" id="CLU_822945_0_0_5"/>
<feature type="domain" description="Pvc16 N-terminal" evidence="1">
    <location>
        <begin position="11"/>
        <end position="185"/>
    </location>
</feature>
<reference evidence="3" key="1">
    <citation type="journal article" date="2010" name="ISME J.">
        <title>The complete genome sequence of the algal symbiont Dinoroseobacter shibae: a hitchhiker's guide to life in the sea.</title>
        <authorList>
            <person name="Wagner-Dobler I."/>
            <person name="Ballhausen B."/>
            <person name="Berger M."/>
            <person name="Brinkhoff T."/>
            <person name="Buchholz I."/>
            <person name="Bunk B."/>
            <person name="Cypionka H."/>
            <person name="Daniel R."/>
            <person name="Drepper T."/>
            <person name="Gerdts G."/>
            <person name="Hahnke S."/>
            <person name="Han C."/>
            <person name="Jahn D."/>
            <person name="Kalhoefer D."/>
            <person name="Kiss H."/>
            <person name="Klenk H.P."/>
            <person name="Kyrpides N."/>
            <person name="Liebl W."/>
            <person name="Liesegang H."/>
            <person name="Meincke L."/>
            <person name="Pati A."/>
            <person name="Petersen J."/>
            <person name="Piekarski T."/>
            <person name="Pommerenke C."/>
            <person name="Pradella S."/>
            <person name="Pukall R."/>
            <person name="Rabus R."/>
            <person name="Stackebrandt E."/>
            <person name="Thole S."/>
            <person name="Thompson L."/>
            <person name="Tielen P."/>
            <person name="Tomasch J."/>
            <person name="von Jan M."/>
            <person name="Wanphrut N."/>
            <person name="Wichels A."/>
            <person name="Zech H."/>
            <person name="Simon M."/>
        </authorList>
    </citation>
    <scope>NUCLEOTIDE SEQUENCE [LARGE SCALE GENOMIC DNA]</scope>
    <source>
        <strain evidence="3">DSM 16493 / NCIMB 14021 / DFL 12</strain>
    </source>
</reference>
<keyword evidence="3" id="KW-1185">Reference proteome</keyword>
<accession>A8LSU4</accession>
<protein>
    <recommendedName>
        <fullName evidence="1">Pvc16 N-terminal domain-containing protein</fullName>
    </recommendedName>
</protein>
<dbReference type="Pfam" id="PF14065">
    <property type="entry name" value="Pvc16_N"/>
    <property type="match status" value="1"/>
</dbReference>
<dbReference type="Proteomes" id="UP000006833">
    <property type="component" value="Chromosome"/>
</dbReference>
<sequence>MPVPTSSLAQVCMQVRDVISAGIQAQARGIEVTMGAPAVVGGIDNPTEHHLNLFFYRFEPSGFQPDTQPDLPWRMRMFCMITPFGIVEADGGQTISAGENDMRILSETMRVLHETPVLDPVTVSAAGGANGIEVRTRVVFLPATDEQINQIWSTQGETHYRPSAVYEMSLTPVMPLELASEPRMVGAIGTDIRANFSARRAAFDGVILGPPVPAVLVDTTGPGWAPATALIFEGALHRTLSFDVTAPAFAGFVPQVWIAGETNTPVDLVWQAWRDTGWETVGAAQAATPATEDIDPRNIPAGLPGVPVAAPLPEALAPDETSLQLMLTAQRQFTRYAGGPVETARSAPLLITLWREVSP</sequence>
<evidence type="ECO:0000313" key="3">
    <source>
        <dbReference type="Proteomes" id="UP000006833"/>
    </source>
</evidence>
<proteinExistence type="predicted"/>
<dbReference type="KEGG" id="dsh:Dshi_2560"/>
<name>A8LSU4_DINSH</name>
<evidence type="ECO:0000259" key="1">
    <source>
        <dbReference type="Pfam" id="PF14065"/>
    </source>
</evidence>
<dbReference type="eggNOG" id="ENOG502ZB25">
    <property type="taxonomic scope" value="Bacteria"/>
</dbReference>
<dbReference type="OrthoDB" id="527247at2"/>
<dbReference type="EMBL" id="CP000830">
    <property type="protein sequence ID" value="ABV94293.1"/>
    <property type="molecule type" value="Genomic_DNA"/>
</dbReference>
<dbReference type="STRING" id="398580.Dshi_2560"/>
<evidence type="ECO:0000313" key="2">
    <source>
        <dbReference type="EMBL" id="ABV94293.1"/>
    </source>
</evidence>
<dbReference type="AlphaFoldDB" id="A8LSU4"/>
<dbReference type="InterPro" id="IPR025351">
    <property type="entry name" value="Pvc16_N"/>
</dbReference>
<organism evidence="2 3">
    <name type="scientific">Dinoroseobacter shibae (strain DSM 16493 / NCIMB 14021 / DFL 12)</name>
    <dbReference type="NCBI Taxonomy" id="398580"/>
    <lineage>
        <taxon>Bacteria</taxon>
        <taxon>Pseudomonadati</taxon>
        <taxon>Pseudomonadota</taxon>
        <taxon>Alphaproteobacteria</taxon>
        <taxon>Rhodobacterales</taxon>
        <taxon>Roseobacteraceae</taxon>
        <taxon>Dinoroseobacter</taxon>
    </lineage>
</organism>
<gene>
    <name evidence="2" type="ordered locus">Dshi_2560</name>
</gene>
<dbReference type="RefSeq" id="WP_012179221.1">
    <property type="nucleotide sequence ID" value="NC_009952.1"/>
</dbReference>